<sequence>MLNPSWRQLRPEKHGALVVYWSGTGAPGEEESVLTVEAVATAVVRKQGSGDCCGVGATVLTVRQRRLDSILRSYNFSVLSVLPIYSKLIKAGLRIWFYSGDADGRVPVIGSRYCMEALGLAIKRDWQPWKAKGFYAVPGSNNWNPAIHVSAYKY</sequence>
<dbReference type="GO" id="GO:0004185">
    <property type="term" value="F:serine-type carboxypeptidase activity"/>
    <property type="evidence" value="ECO:0007669"/>
    <property type="project" value="InterPro"/>
</dbReference>
<dbReference type="Pfam" id="PF00450">
    <property type="entry name" value="Peptidase_S10"/>
    <property type="match status" value="1"/>
</dbReference>
<dbReference type="STRING" id="65489.A0A0D3ENB7"/>
<proteinExistence type="inferred from homology"/>
<reference evidence="2" key="1">
    <citation type="journal article" date="2009" name="Rice">
        <title>De Novo Next Generation Sequencing of Plant Genomes.</title>
        <authorList>
            <person name="Rounsley S."/>
            <person name="Marri P.R."/>
            <person name="Yu Y."/>
            <person name="He R."/>
            <person name="Sisneros N."/>
            <person name="Goicoechea J.L."/>
            <person name="Lee S.J."/>
            <person name="Angelova A."/>
            <person name="Kudrna D."/>
            <person name="Luo M."/>
            <person name="Affourtit J."/>
            <person name="Desany B."/>
            <person name="Knight J."/>
            <person name="Niazi F."/>
            <person name="Egholm M."/>
            <person name="Wing R.A."/>
        </authorList>
    </citation>
    <scope>NUCLEOTIDE SEQUENCE [LARGE SCALE GENOMIC DNA]</scope>
    <source>
        <strain evidence="2">cv. IRGC 105608</strain>
    </source>
</reference>
<dbReference type="Gene3D" id="3.40.50.11320">
    <property type="match status" value="1"/>
</dbReference>
<comment type="similarity">
    <text evidence="1">Belongs to the peptidase S10 family.</text>
</comment>
<keyword evidence="3" id="KW-1185">Reference proteome</keyword>
<organism evidence="2">
    <name type="scientific">Oryza barthii</name>
    <dbReference type="NCBI Taxonomy" id="65489"/>
    <lineage>
        <taxon>Eukaryota</taxon>
        <taxon>Viridiplantae</taxon>
        <taxon>Streptophyta</taxon>
        <taxon>Embryophyta</taxon>
        <taxon>Tracheophyta</taxon>
        <taxon>Spermatophyta</taxon>
        <taxon>Magnoliopsida</taxon>
        <taxon>Liliopsida</taxon>
        <taxon>Poales</taxon>
        <taxon>Poaceae</taxon>
        <taxon>BOP clade</taxon>
        <taxon>Oryzoideae</taxon>
        <taxon>Oryzeae</taxon>
        <taxon>Oryzinae</taxon>
        <taxon>Oryza</taxon>
    </lineage>
</organism>
<dbReference type="GO" id="GO:0006508">
    <property type="term" value="P:proteolysis"/>
    <property type="evidence" value="ECO:0007669"/>
    <property type="project" value="InterPro"/>
</dbReference>
<dbReference type="SUPFAM" id="SSF53474">
    <property type="entry name" value="alpha/beta-Hydrolases"/>
    <property type="match status" value="1"/>
</dbReference>
<evidence type="ECO:0000313" key="3">
    <source>
        <dbReference type="Proteomes" id="UP000026960"/>
    </source>
</evidence>
<dbReference type="InterPro" id="IPR001563">
    <property type="entry name" value="Peptidase_S10"/>
</dbReference>
<protein>
    <submittedName>
        <fullName evidence="2">Uncharacterized protein</fullName>
    </submittedName>
</protein>
<evidence type="ECO:0000256" key="1">
    <source>
        <dbReference type="ARBA" id="ARBA00009431"/>
    </source>
</evidence>
<dbReference type="InterPro" id="IPR029058">
    <property type="entry name" value="AB_hydrolase_fold"/>
</dbReference>
<dbReference type="PaxDb" id="65489-OBART01G14040.1"/>
<dbReference type="Proteomes" id="UP000026960">
    <property type="component" value="Chromosome 1"/>
</dbReference>
<dbReference type="eggNOG" id="KOG1282">
    <property type="taxonomic scope" value="Eukaryota"/>
</dbReference>
<evidence type="ECO:0000313" key="2">
    <source>
        <dbReference type="EnsemblPlants" id="OBART01G14040.1"/>
    </source>
</evidence>
<dbReference type="EnsemblPlants" id="OBART01G14040.1">
    <property type="protein sequence ID" value="OBART01G14040.1"/>
    <property type="gene ID" value="OBART01G14040"/>
</dbReference>
<dbReference type="HOGENOM" id="CLU_1706975_0_0_1"/>
<dbReference type="Gramene" id="OBART01G14040.1">
    <property type="protein sequence ID" value="OBART01G14040.1"/>
    <property type="gene ID" value="OBART01G14040"/>
</dbReference>
<accession>A0A0D3ENB7</accession>
<dbReference type="AlphaFoldDB" id="A0A0D3ENB7"/>
<name>A0A0D3ENB7_9ORYZ</name>
<reference evidence="2" key="2">
    <citation type="submission" date="2015-03" db="UniProtKB">
        <authorList>
            <consortium name="EnsemblPlants"/>
        </authorList>
    </citation>
    <scope>IDENTIFICATION</scope>
</reference>